<feature type="transmembrane region" description="Helical" evidence="1">
    <location>
        <begin position="12"/>
        <end position="36"/>
    </location>
</feature>
<protein>
    <submittedName>
        <fullName evidence="2">Uncharacterized protein</fullName>
    </submittedName>
</protein>
<feature type="transmembrane region" description="Helical" evidence="1">
    <location>
        <begin position="56"/>
        <end position="77"/>
    </location>
</feature>
<accession>X1DWL3</accession>
<reference evidence="2" key="1">
    <citation type="journal article" date="2014" name="Front. Microbiol.">
        <title>High frequency of phylogenetically diverse reductive dehalogenase-homologous genes in deep subseafloor sedimentary metagenomes.</title>
        <authorList>
            <person name="Kawai M."/>
            <person name="Futagami T."/>
            <person name="Toyoda A."/>
            <person name="Takaki Y."/>
            <person name="Nishi S."/>
            <person name="Hori S."/>
            <person name="Arai W."/>
            <person name="Tsubouchi T."/>
            <person name="Morono Y."/>
            <person name="Uchiyama I."/>
            <person name="Ito T."/>
            <person name="Fujiyama A."/>
            <person name="Inagaki F."/>
            <person name="Takami H."/>
        </authorList>
    </citation>
    <scope>NUCLEOTIDE SEQUENCE</scope>
    <source>
        <strain evidence="2">Expedition CK06-06</strain>
    </source>
</reference>
<feature type="non-terminal residue" evidence="2">
    <location>
        <position position="1"/>
    </location>
</feature>
<feature type="transmembrane region" description="Helical" evidence="1">
    <location>
        <begin position="84"/>
        <end position="105"/>
    </location>
</feature>
<sequence length="111" mass="11722">KVKTVELKRVGVLSAFKFFAGAFMIVGLVLGFFVGLAGIPDSLALSILPLIQGAPFVISFTGSVRLGVMAAISFAIFYGIAGGLIYTVFALLYNIFAIIFGGVRIKVDEKA</sequence>
<evidence type="ECO:0000256" key="1">
    <source>
        <dbReference type="SAM" id="Phobius"/>
    </source>
</evidence>
<keyword evidence="1" id="KW-0812">Transmembrane</keyword>
<proteinExistence type="predicted"/>
<name>X1DWL3_9ZZZZ</name>
<dbReference type="EMBL" id="BART01031271">
    <property type="protein sequence ID" value="GAH12580.1"/>
    <property type="molecule type" value="Genomic_DNA"/>
</dbReference>
<keyword evidence="1" id="KW-0472">Membrane</keyword>
<keyword evidence="1" id="KW-1133">Transmembrane helix</keyword>
<comment type="caution">
    <text evidence="2">The sequence shown here is derived from an EMBL/GenBank/DDBJ whole genome shotgun (WGS) entry which is preliminary data.</text>
</comment>
<evidence type="ECO:0000313" key="2">
    <source>
        <dbReference type="EMBL" id="GAH12580.1"/>
    </source>
</evidence>
<dbReference type="AlphaFoldDB" id="X1DWL3"/>
<gene>
    <name evidence="2" type="ORF">S01H4_54360</name>
</gene>
<organism evidence="2">
    <name type="scientific">marine sediment metagenome</name>
    <dbReference type="NCBI Taxonomy" id="412755"/>
    <lineage>
        <taxon>unclassified sequences</taxon>
        <taxon>metagenomes</taxon>
        <taxon>ecological metagenomes</taxon>
    </lineage>
</organism>